<evidence type="ECO:0000313" key="2">
    <source>
        <dbReference type="Proteomes" id="UP001304050"/>
    </source>
</evidence>
<sequence>MVRRLPADCRSGRLIMQETLTLAWYLMRLRMRTRLQYRAALVLAWVSQGFGYAGAFASLWIILTRFGGMGGWRWQDVALLLGFHTLGYALGACFTFVQLRRMEEIVRDGEFDTLLTRPVNTWAFLSFSGFNIEYGSHVILGVGLMAWALPKVAIDWSMLTLLQLVASLFSAALLTGAVITSIGASALVLRRARYIFGIYFDFWELSRYPITIFAAPLQFLLLSGLPFAYMAYVPVAALIGKPIPYLGDAAAPAAVAVGPFAALIAAAFWRFTIRRYQRAGG</sequence>
<proteinExistence type="predicted"/>
<keyword evidence="2" id="KW-1185">Reference proteome</keyword>
<comment type="caution">
    <text evidence="1">The sequence shown here is derived from an EMBL/GenBank/DDBJ whole genome shotgun (WGS) entry which is preliminary data.</text>
</comment>
<organism evidence="1 2">
    <name type="scientific">Rhizobium mulingense</name>
    <dbReference type="NCBI Taxonomy" id="3031128"/>
    <lineage>
        <taxon>Bacteria</taxon>
        <taxon>Pseudomonadati</taxon>
        <taxon>Pseudomonadota</taxon>
        <taxon>Alphaproteobacteria</taxon>
        <taxon>Hyphomicrobiales</taxon>
        <taxon>Rhizobiaceae</taxon>
        <taxon>Rhizobium/Agrobacterium group</taxon>
        <taxon>Rhizobium</taxon>
    </lineage>
</organism>
<name>A0ACC6N1M5_9HYPH</name>
<reference evidence="1" key="1">
    <citation type="submission" date="2023-12" db="EMBL/GenBank/DDBJ databases">
        <title>Diversity of Rhizobium in root nodule of phaseolus vulgaris.</title>
        <authorList>
            <person name="Wang H."/>
        </authorList>
    </citation>
    <scope>NUCLEOTIDE SEQUENCE</scope>
    <source>
        <strain evidence="1">MJ31</strain>
    </source>
</reference>
<dbReference type="Proteomes" id="UP001304050">
    <property type="component" value="Unassembled WGS sequence"/>
</dbReference>
<accession>A0ACC6N1M5</accession>
<gene>
    <name evidence="1" type="ORF">U8465_20995</name>
</gene>
<dbReference type="EMBL" id="JAYESG010000011">
    <property type="protein sequence ID" value="MEA3519565.1"/>
    <property type="molecule type" value="Genomic_DNA"/>
</dbReference>
<evidence type="ECO:0000313" key="1">
    <source>
        <dbReference type="EMBL" id="MEA3519565.1"/>
    </source>
</evidence>
<protein>
    <submittedName>
        <fullName evidence="1">ABC-2 family transporter protein</fullName>
    </submittedName>
</protein>